<dbReference type="SUPFAM" id="SSF48179">
    <property type="entry name" value="6-phosphogluconate dehydrogenase C-terminal domain-like"/>
    <property type="match status" value="1"/>
</dbReference>
<dbReference type="EMBL" id="JACHIA010000018">
    <property type="protein sequence ID" value="MBB6072772.1"/>
    <property type="molecule type" value="Genomic_DNA"/>
</dbReference>
<proteinExistence type="predicted"/>
<feature type="domain" description="DUF2520" evidence="1">
    <location>
        <begin position="145"/>
        <end position="269"/>
    </location>
</feature>
<sequence length="295" mass="30115">MAPERALGRIGHLWIIGSGRTGLSLGLLLHRNAAVERLTITGRRPAAPAHPLFPADAEYRRSLDAVPDAVDGIVIAVPDGAIREVADRIAALPVLASTPVLHTSGSRSTDVLGGLAERGHPVGSAHPLAAIADPVSGAERLRGVAWGIEGTGAARTLAEAVVHACEGRMLAIAPGGKPVYHAAAVFASNYAVALLAVAERLMDAAGVAGDEARTALAGLARGAVENVARSGPVAALTGPVARGDVETVALHLERLSEAERPLYCSLGREALHLARQTGLDSAAAARLADLLGEAE</sequence>
<dbReference type="Gene3D" id="1.10.1040.20">
    <property type="entry name" value="ProC-like, C-terminal domain"/>
    <property type="match status" value="1"/>
</dbReference>
<keyword evidence="3" id="KW-1185">Reference proteome</keyword>
<evidence type="ECO:0000313" key="3">
    <source>
        <dbReference type="Proteomes" id="UP000582837"/>
    </source>
</evidence>
<comment type="caution">
    <text evidence="2">The sequence shown here is derived from an EMBL/GenBank/DDBJ whole genome shotgun (WGS) entry which is preliminary data.</text>
</comment>
<name>A0A841H492_9BACT</name>
<evidence type="ECO:0000259" key="1">
    <source>
        <dbReference type="Pfam" id="PF10728"/>
    </source>
</evidence>
<dbReference type="InterPro" id="IPR037108">
    <property type="entry name" value="TM1727-like_C_sf"/>
</dbReference>
<dbReference type="RefSeq" id="WP_170035511.1">
    <property type="nucleotide sequence ID" value="NZ_JABDTL010000001.1"/>
</dbReference>
<protein>
    <submittedName>
        <fullName evidence="2">Putative short-subunit dehydrogenase-like oxidoreductase (DUF2520 family)</fullName>
    </submittedName>
</protein>
<dbReference type="Pfam" id="PF10728">
    <property type="entry name" value="DUF2520"/>
    <property type="match status" value="1"/>
</dbReference>
<gene>
    <name evidence="2" type="ORF">HNQ61_004436</name>
</gene>
<dbReference type="InterPro" id="IPR036291">
    <property type="entry name" value="NAD(P)-bd_dom_sf"/>
</dbReference>
<dbReference type="InterPro" id="IPR018931">
    <property type="entry name" value="DUF2520"/>
</dbReference>
<dbReference type="PANTHER" id="PTHR40459">
    <property type="entry name" value="CONSERVED HYPOTHETICAL ALANINE AND LEUCINE RICH PROTEIN"/>
    <property type="match status" value="1"/>
</dbReference>
<evidence type="ECO:0000313" key="2">
    <source>
        <dbReference type="EMBL" id="MBB6072772.1"/>
    </source>
</evidence>
<dbReference type="PANTHER" id="PTHR40459:SF1">
    <property type="entry name" value="CONSERVED HYPOTHETICAL ALANINE AND LEUCINE RICH PROTEIN"/>
    <property type="match status" value="1"/>
</dbReference>
<dbReference type="SUPFAM" id="SSF51735">
    <property type="entry name" value="NAD(P)-binding Rossmann-fold domains"/>
    <property type="match status" value="1"/>
</dbReference>
<dbReference type="Proteomes" id="UP000582837">
    <property type="component" value="Unassembled WGS sequence"/>
</dbReference>
<dbReference type="Gene3D" id="3.40.50.720">
    <property type="entry name" value="NAD(P)-binding Rossmann-like Domain"/>
    <property type="match status" value="1"/>
</dbReference>
<dbReference type="AlphaFoldDB" id="A0A841H492"/>
<dbReference type="InterPro" id="IPR008927">
    <property type="entry name" value="6-PGluconate_DH-like_C_sf"/>
</dbReference>
<accession>A0A841H492</accession>
<organism evidence="2 3">
    <name type="scientific">Longimicrobium terrae</name>
    <dbReference type="NCBI Taxonomy" id="1639882"/>
    <lineage>
        <taxon>Bacteria</taxon>
        <taxon>Pseudomonadati</taxon>
        <taxon>Gemmatimonadota</taxon>
        <taxon>Longimicrobiia</taxon>
        <taxon>Longimicrobiales</taxon>
        <taxon>Longimicrobiaceae</taxon>
        <taxon>Longimicrobium</taxon>
    </lineage>
</organism>
<reference evidence="2 3" key="1">
    <citation type="submission" date="2020-08" db="EMBL/GenBank/DDBJ databases">
        <title>Genomic Encyclopedia of Type Strains, Phase IV (KMG-IV): sequencing the most valuable type-strain genomes for metagenomic binning, comparative biology and taxonomic classification.</title>
        <authorList>
            <person name="Goeker M."/>
        </authorList>
    </citation>
    <scope>NUCLEOTIDE SEQUENCE [LARGE SCALE GENOMIC DNA]</scope>
    <source>
        <strain evidence="2 3">DSM 29007</strain>
    </source>
</reference>